<dbReference type="InterPro" id="IPR036749">
    <property type="entry name" value="Expansin_CBD_sf"/>
</dbReference>
<dbReference type="InterPro" id="IPR007112">
    <property type="entry name" value="Expansin/allergen_DPBB_dom"/>
</dbReference>
<dbReference type="Gene3D" id="2.60.40.760">
    <property type="entry name" value="Expansin, cellulose-binding-like domain"/>
    <property type="match status" value="1"/>
</dbReference>
<evidence type="ECO:0000256" key="1">
    <source>
        <dbReference type="ARBA" id="ARBA00022729"/>
    </source>
</evidence>
<dbReference type="InterPro" id="IPR051477">
    <property type="entry name" value="Expansin_CellWall"/>
</dbReference>
<dbReference type="GeneID" id="102800926"/>
<keyword evidence="1 2" id="KW-0732">Signal</keyword>
<feature type="signal peptide" evidence="2">
    <location>
        <begin position="1"/>
        <end position="19"/>
    </location>
</feature>
<reference evidence="5" key="1">
    <citation type="submission" date="2025-08" db="UniProtKB">
        <authorList>
            <consortium name="RefSeq"/>
        </authorList>
    </citation>
    <scope>IDENTIFICATION</scope>
    <source>
        <tissue evidence="5">Testes</tissue>
    </source>
</reference>
<organism evidence="4 5">
    <name type="scientific">Saccoglossus kowalevskii</name>
    <name type="common">Acorn worm</name>
    <dbReference type="NCBI Taxonomy" id="10224"/>
    <lineage>
        <taxon>Eukaryota</taxon>
        <taxon>Metazoa</taxon>
        <taxon>Hemichordata</taxon>
        <taxon>Enteropneusta</taxon>
        <taxon>Harrimaniidae</taxon>
        <taxon>Saccoglossus</taxon>
    </lineage>
</organism>
<gene>
    <name evidence="5" type="primary">LOC102800926</name>
</gene>
<dbReference type="RefSeq" id="XP_006816165.1">
    <property type="nucleotide sequence ID" value="XM_006816102.1"/>
</dbReference>
<evidence type="ECO:0000313" key="4">
    <source>
        <dbReference type="Proteomes" id="UP000694865"/>
    </source>
</evidence>
<dbReference type="SUPFAM" id="SSF50685">
    <property type="entry name" value="Barwin-like endoglucanases"/>
    <property type="match status" value="1"/>
</dbReference>
<dbReference type="Proteomes" id="UP000694865">
    <property type="component" value="Unplaced"/>
</dbReference>
<dbReference type="Gene3D" id="2.40.40.10">
    <property type="entry name" value="RlpA-like domain"/>
    <property type="match status" value="1"/>
</dbReference>
<evidence type="ECO:0000313" key="5">
    <source>
        <dbReference type="RefSeq" id="XP_006816165.1"/>
    </source>
</evidence>
<dbReference type="PROSITE" id="PS50842">
    <property type="entry name" value="EXPANSIN_EG45"/>
    <property type="match status" value="1"/>
</dbReference>
<accession>A0ABM0M824</accession>
<dbReference type="PANTHER" id="PTHR31836">
    <property type="match status" value="1"/>
</dbReference>
<sequence length="275" mass="30414">MDVFLRFLVFVLVFAFAQAACNTSEEIVHGDATFYSWADVAAAGKGACGYDVTNVGYTMEIAAIDSGRWDDSKSCGMCIEITGPTGDTLEVIVVDQCMTCTDGSLDLSEKGFTAISGGKIGMAEITWKEIECPVLRNVGFIYSFVYANENANAAFQMRIFNHLHKIRTVERRHIFEGESAPWFELPRGSLGNFGVPREYRKLEKPFQMRITSDVTGEVLTEEINKSPENGVRDLIEGKSAFTSLCPGSLSEASVIKPPWTFLLISSLLMYDVLIY</sequence>
<feature type="chain" id="PRO_5045428919" evidence="2">
    <location>
        <begin position="20"/>
        <end position="275"/>
    </location>
</feature>
<name>A0ABM0M824_SACKO</name>
<protein>
    <submittedName>
        <fullName evidence="5">Expansin-A15-like</fullName>
    </submittedName>
</protein>
<feature type="domain" description="Expansin-like EG45" evidence="3">
    <location>
        <begin position="45"/>
        <end position="137"/>
    </location>
</feature>
<dbReference type="CDD" id="cd22272">
    <property type="entry name" value="DPBB_EXLX1-like"/>
    <property type="match status" value="1"/>
</dbReference>
<evidence type="ECO:0000256" key="2">
    <source>
        <dbReference type="SAM" id="SignalP"/>
    </source>
</evidence>
<dbReference type="PANTHER" id="PTHR31836:SF21">
    <property type="entry name" value="EXPANSIN-LIKE PROTEIN 7"/>
    <property type="match status" value="1"/>
</dbReference>
<proteinExistence type="predicted"/>
<keyword evidence="4" id="KW-1185">Reference proteome</keyword>
<dbReference type="InterPro" id="IPR036908">
    <property type="entry name" value="RlpA-like_sf"/>
</dbReference>
<evidence type="ECO:0000259" key="3">
    <source>
        <dbReference type="PROSITE" id="PS50842"/>
    </source>
</evidence>